<keyword evidence="1" id="KW-1133">Transmembrane helix</keyword>
<protein>
    <recommendedName>
        <fullName evidence="4">DUF5683 domain-containing protein</fullName>
    </recommendedName>
</protein>
<reference evidence="3" key="1">
    <citation type="submission" date="2015-10" db="EMBL/GenBank/DDBJ databases">
        <authorList>
            <person name="Gilbert D.G."/>
        </authorList>
    </citation>
    <scope>NUCLEOTIDE SEQUENCE</scope>
</reference>
<evidence type="ECO:0008006" key="4">
    <source>
        <dbReference type="Google" id="ProtNLM"/>
    </source>
</evidence>
<dbReference type="AlphaFoldDB" id="A0A160VGT7"/>
<keyword evidence="1" id="KW-0812">Transmembrane</keyword>
<keyword evidence="1" id="KW-0472">Membrane</keyword>
<evidence type="ECO:0000256" key="1">
    <source>
        <dbReference type="SAM" id="Phobius"/>
    </source>
</evidence>
<dbReference type="EMBL" id="FAXC01000308">
    <property type="protein sequence ID" value="CUV09815.1"/>
    <property type="molecule type" value="Genomic_DNA"/>
</dbReference>
<organism evidence="3">
    <name type="scientific">hydrothermal vent metagenome</name>
    <dbReference type="NCBI Taxonomy" id="652676"/>
    <lineage>
        <taxon>unclassified sequences</taxon>
        <taxon>metagenomes</taxon>
        <taxon>ecological metagenomes</taxon>
    </lineage>
</organism>
<gene>
    <name evidence="2" type="ORF">MGWOODY_Mmi1239</name>
    <name evidence="3" type="ORF">MGWOODY_Mmi1247</name>
</gene>
<evidence type="ECO:0000313" key="2">
    <source>
        <dbReference type="EMBL" id="CUV09815.1"/>
    </source>
</evidence>
<evidence type="ECO:0000313" key="3">
    <source>
        <dbReference type="EMBL" id="CUV09823.1"/>
    </source>
</evidence>
<sequence length="252" mass="28035">MRVIDPQEVLEVVSQYVDLEDPERDLPDRDIIIGIGQELAADYVMYGSTIVGKYGSILTGKILSVKSGGTISTIEINMLDVINALAAESNIASWTIIGADPPFELMQNRRNIFPKHPSNIKEKKTPLGALWRSTVAPGWGQFYSNKRAMGYAFSSIEGLLFGLLLFNLSQYALAVNNLNNTAKLYNAETDPDEVLRLRSETIGYWNAHNSYNKAMISTGYMIGTVWAINAIHAFIFGPRPQKYIHGPEPYSQ</sequence>
<name>A0A160VGT7_9ZZZZ</name>
<feature type="transmembrane region" description="Helical" evidence="1">
    <location>
        <begin position="151"/>
        <end position="173"/>
    </location>
</feature>
<proteinExistence type="predicted"/>
<accession>A0A160VGT7</accession>
<dbReference type="EMBL" id="FAXC01000308">
    <property type="protein sequence ID" value="CUV09823.1"/>
    <property type="molecule type" value="Genomic_DNA"/>
</dbReference>
<feature type="transmembrane region" description="Helical" evidence="1">
    <location>
        <begin position="214"/>
        <end position="236"/>
    </location>
</feature>